<accession>A0A1F5WQG8</accession>
<dbReference type="Gene3D" id="3.40.50.300">
    <property type="entry name" value="P-loop containing nucleotide triphosphate hydrolases"/>
    <property type="match status" value="1"/>
</dbReference>
<dbReference type="SUPFAM" id="SSF52540">
    <property type="entry name" value="P-loop containing nucleoside triphosphate hydrolases"/>
    <property type="match status" value="1"/>
</dbReference>
<sequence length="247" mass="27261">MKKIGILERQALAYIIGCFQKYPTMEMHIDSSDTWVIGVTGVTGAGKSTLIGRLIPSFRKKGMRVVALLIDPSSKKRGWAILGDRRNLRSDELDCDKGLFIRSLATRGEGFALTDSFSKIIAYSKLFSDVVIVETAGAGQTDVEIREHVDTLVQVIEPLGDSLNLEKAGQSEEANIFVVNDREDFRSGKKFFASAKLVLGEQCLDDGWRKKVYLANAETGSGITEVVEGLFIHKKFIEKKQTAKPAT</sequence>
<reference evidence="5 6" key="1">
    <citation type="journal article" date="2016" name="Nat. Commun.">
        <title>Thousands of microbial genomes shed light on interconnected biogeochemical processes in an aquifer system.</title>
        <authorList>
            <person name="Anantharaman K."/>
            <person name="Brown C.T."/>
            <person name="Hug L.A."/>
            <person name="Sharon I."/>
            <person name="Castelle C.J."/>
            <person name="Probst A.J."/>
            <person name="Thomas B.C."/>
            <person name="Singh A."/>
            <person name="Wilkins M.J."/>
            <person name="Karaoz U."/>
            <person name="Brodie E.L."/>
            <person name="Williams K.H."/>
            <person name="Hubbard S.S."/>
            <person name="Banfield J.F."/>
        </authorList>
    </citation>
    <scope>NUCLEOTIDE SEQUENCE [LARGE SCALE GENOMIC DNA]</scope>
</reference>
<protein>
    <recommendedName>
        <fullName evidence="7">AAA+ ATPase domain-containing protein</fullName>
    </recommendedName>
</protein>
<name>A0A1F5WQG8_9BACT</name>
<dbReference type="InterPro" id="IPR027417">
    <property type="entry name" value="P-loop_NTPase"/>
</dbReference>
<dbReference type="EMBL" id="MFHI01000034">
    <property type="protein sequence ID" value="OGF77844.1"/>
    <property type="molecule type" value="Genomic_DNA"/>
</dbReference>
<dbReference type="InterPro" id="IPR052040">
    <property type="entry name" value="GTPase/Isobutyryl-CoA_mutase"/>
</dbReference>
<organism evidence="5 6">
    <name type="scientific">Candidatus Giovannonibacteria bacterium RIFCSPHIGHO2_02_43_13</name>
    <dbReference type="NCBI Taxonomy" id="1798330"/>
    <lineage>
        <taxon>Bacteria</taxon>
        <taxon>Candidatus Giovannoniibacteriota</taxon>
    </lineage>
</organism>
<comment type="caution">
    <text evidence="5">The sequence shown here is derived from an EMBL/GenBank/DDBJ whole genome shotgun (WGS) entry which is preliminary data.</text>
</comment>
<dbReference type="Pfam" id="PF03308">
    <property type="entry name" value="MeaB"/>
    <property type="match status" value="1"/>
</dbReference>
<proteinExistence type="predicted"/>
<dbReference type="Proteomes" id="UP000178425">
    <property type="component" value="Unassembled WGS sequence"/>
</dbReference>
<dbReference type="AlphaFoldDB" id="A0A1F5WQG8"/>
<gene>
    <name evidence="5" type="ORF">A2W54_03515</name>
</gene>
<evidence type="ECO:0000313" key="6">
    <source>
        <dbReference type="Proteomes" id="UP000178425"/>
    </source>
</evidence>
<keyword evidence="4" id="KW-0143">Chaperone</keyword>
<keyword evidence="1" id="KW-0547">Nucleotide-binding</keyword>
<dbReference type="PANTHER" id="PTHR43087">
    <property type="entry name" value="LYSINE/ARGININE/ORNITHINE TRANSPORT SYSTEM KINASE"/>
    <property type="match status" value="1"/>
</dbReference>
<dbReference type="GO" id="GO:0016787">
    <property type="term" value="F:hydrolase activity"/>
    <property type="evidence" value="ECO:0007669"/>
    <property type="project" value="UniProtKB-KW"/>
</dbReference>
<evidence type="ECO:0008006" key="7">
    <source>
        <dbReference type="Google" id="ProtNLM"/>
    </source>
</evidence>
<keyword evidence="2" id="KW-0378">Hydrolase</keyword>
<evidence type="ECO:0000313" key="5">
    <source>
        <dbReference type="EMBL" id="OGF77844.1"/>
    </source>
</evidence>
<dbReference type="PANTHER" id="PTHR43087:SF1">
    <property type="entry name" value="LAO_AO TRANSPORT SYSTEM ATPASE"/>
    <property type="match status" value="1"/>
</dbReference>
<dbReference type="GO" id="GO:0005525">
    <property type="term" value="F:GTP binding"/>
    <property type="evidence" value="ECO:0007669"/>
    <property type="project" value="UniProtKB-KW"/>
</dbReference>
<keyword evidence="3" id="KW-0342">GTP-binding</keyword>
<evidence type="ECO:0000256" key="2">
    <source>
        <dbReference type="ARBA" id="ARBA00022801"/>
    </source>
</evidence>
<evidence type="ECO:0000256" key="1">
    <source>
        <dbReference type="ARBA" id="ARBA00022741"/>
    </source>
</evidence>
<evidence type="ECO:0000256" key="4">
    <source>
        <dbReference type="ARBA" id="ARBA00023186"/>
    </source>
</evidence>
<evidence type="ECO:0000256" key="3">
    <source>
        <dbReference type="ARBA" id="ARBA00023134"/>
    </source>
</evidence>